<name>A0ACB8U5B7_9APHY</name>
<evidence type="ECO:0000313" key="1">
    <source>
        <dbReference type="EMBL" id="KAI0089548.1"/>
    </source>
</evidence>
<proteinExistence type="predicted"/>
<dbReference type="EMBL" id="MU274910">
    <property type="protein sequence ID" value="KAI0089548.1"/>
    <property type="molecule type" value="Genomic_DNA"/>
</dbReference>
<dbReference type="Proteomes" id="UP001055072">
    <property type="component" value="Unassembled WGS sequence"/>
</dbReference>
<keyword evidence="2" id="KW-1185">Reference proteome</keyword>
<evidence type="ECO:0000313" key="2">
    <source>
        <dbReference type="Proteomes" id="UP001055072"/>
    </source>
</evidence>
<sequence>MKYPRYGFASGLARRGCLSRTVMFRYSISSWILYQRRPRTCSVVSRTIETLSLVQFFIFAVFSSLRVYALWGRNISLGVMVLLLALVPMVANAYNDATYTLLFETGILPIPVCGNTFGLSPSLVFRRA</sequence>
<accession>A0ACB8U5B7</accession>
<comment type="caution">
    <text evidence="1">The sequence shown here is derived from an EMBL/GenBank/DDBJ whole genome shotgun (WGS) entry which is preliminary data.</text>
</comment>
<protein>
    <submittedName>
        <fullName evidence="1">Uncharacterized protein</fullName>
    </submittedName>
</protein>
<organism evidence="1 2">
    <name type="scientific">Irpex rosettiformis</name>
    <dbReference type="NCBI Taxonomy" id="378272"/>
    <lineage>
        <taxon>Eukaryota</taxon>
        <taxon>Fungi</taxon>
        <taxon>Dikarya</taxon>
        <taxon>Basidiomycota</taxon>
        <taxon>Agaricomycotina</taxon>
        <taxon>Agaricomycetes</taxon>
        <taxon>Polyporales</taxon>
        <taxon>Irpicaceae</taxon>
        <taxon>Irpex</taxon>
    </lineage>
</organism>
<gene>
    <name evidence="1" type="ORF">BDY19DRAFT_109739</name>
</gene>
<reference evidence="1" key="1">
    <citation type="journal article" date="2021" name="Environ. Microbiol.">
        <title>Gene family expansions and transcriptome signatures uncover fungal adaptations to wood decay.</title>
        <authorList>
            <person name="Hage H."/>
            <person name="Miyauchi S."/>
            <person name="Viragh M."/>
            <person name="Drula E."/>
            <person name="Min B."/>
            <person name="Chaduli D."/>
            <person name="Navarro D."/>
            <person name="Favel A."/>
            <person name="Norest M."/>
            <person name="Lesage-Meessen L."/>
            <person name="Balint B."/>
            <person name="Merenyi Z."/>
            <person name="de Eugenio L."/>
            <person name="Morin E."/>
            <person name="Martinez A.T."/>
            <person name="Baldrian P."/>
            <person name="Stursova M."/>
            <person name="Martinez M.J."/>
            <person name="Novotny C."/>
            <person name="Magnuson J.K."/>
            <person name="Spatafora J.W."/>
            <person name="Maurice S."/>
            <person name="Pangilinan J."/>
            <person name="Andreopoulos W."/>
            <person name="LaButti K."/>
            <person name="Hundley H."/>
            <person name="Na H."/>
            <person name="Kuo A."/>
            <person name="Barry K."/>
            <person name="Lipzen A."/>
            <person name="Henrissat B."/>
            <person name="Riley R."/>
            <person name="Ahrendt S."/>
            <person name="Nagy L.G."/>
            <person name="Grigoriev I.V."/>
            <person name="Martin F."/>
            <person name="Rosso M.N."/>
        </authorList>
    </citation>
    <scope>NUCLEOTIDE SEQUENCE</scope>
    <source>
        <strain evidence="1">CBS 384.51</strain>
    </source>
</reference>